<gene>
    <name evidence="2" type="ORF">ASUIS_0204</name>
</gene>
<evidence type="ECO:0000256" key="1">
    <source>
        <dbReference type="SAM" id="Phobius"/>
    </source>
</evidence>
<accession>A0AAD0SNF8</accession>
<organism evidence="2 3">
    <name type="scientific">Arcobacter suis CECT 7833</name>
    <dbReference type="NCBI Taxonomy" id="663365"/>
    <lineage>
        <taxon>Bacteria</taxon>
        <taxon>Pseudomonadati</taxon>
        <taxon>Campylobacterota</taxon>
        <taxon>Epsilonproteobacteria</taxon>
        <taxon>Campylobacterales</taxon>
        <taxon>Arcobacteraceae</taxon>
        <taxon>Arcobacter</taxon>
    </lineage>
</organism>
<sequence length="74" mass="8571">MKKELLIIVSILIILTIAMHYKELLTHPIEHIFDLPKSGAYGLGGLHPLIFTFVIYILILIPRFLIKLFKRNSK</sequence>
<name>A0AAD0SNF8_9BACT</name>
<keyword evidence="3" id="KW-1185">Reference proteome</keyword>
<dbReference type="EMBL" id="CP032100">
    <property type="protein sequence ID" value="AXX88718.1"/>
    <property type="molecule type" value="Genomic_DNA"/>
</dbReference>
<dbReference type="RefSeq" id="WP_118885296.1">
    <property type="nucleotide sequence ID" value="NZ_CP032100.1"/>
</dbReference>
<reference evidence="2 3" key="1">
    <citation type="submission" date="2018-08" db="EMBL/GenBank/DDBJ databases">
        <title>Complete genome of the Arcobacter suis type strain LMG 26152.</title>
        <authorList>
            <person name="Miller W.G."/>
            <person name="Yee E."/>
            <person name="Bono J.L."/>
        </authorList>
    </citation>
    <scope>NUCLEOTIDE SEQUENCE [LARGE SCALE GENOMIC DNA]</scope>
    <source>
        <strain evidence="2 3">CECT 7833</strain>
    </source>
</reference>
<feature type="transmembrane region" description="Helical" evidence="1">
    <location>
        <begin position="41"/>
        <end position="66"/>
    </location>
</feature>
<protein>
    <submittedName>
        <fullName evidence="2">Membrane protein</fullName>
    </submittedName>
</protein>
<keyword evidence="1" id="KW-0472">Membrane</keyword>
<proteinExistence type="predicted"/>
<evidence type="ECO:0000313" key="2">
    <source>
        <dbReference type="EMBL" id="AXX88718.1"/>
    </source>
</evidence>
<dbReference type="AlphaFoldDB" id="A0AAD0SNF8"/>
<keyword evidence="1" id="KW-0812">Transmembrane</keyword>
<evidence type="ECO:0000313" key="3">
    <source>
        <dbReference type="Proteomes" id="UP000263040"/>
    </source>
</evidence>
<feature type="transmembrane region" description="Helical" evidence="1">
    <location>
        <begin position="5"/>
        <end position="21"/>
    </location>
</feature>
<keyword evidence="1" id="KW-1133">Transmembrane helix</keyword>
<dbReference type="Proteomes" id="UP000263040">
    <property type="component" value="Chromosome"/>
</dbReference>
<dbReference type="KEGG" id="asui:ASUIS_0204"/>